<dbReference type="PANTHER" id="PTHR43773:SF1">
    <property type="entry name" value="MAGNESIUM TRANSPORTER MGTE"/>
    <property type="match status" value="1"/>
</dbReference>
<dbReference type="Pfam" id="PF03448">
    <property type="entry name" value="MgtE_N"/>
    <property type="match status" value="1"/>
</dbReference>
<dbReference type="SUPFAM" id="SSF54631">
    <property type="entry name" value="CBS-domain pair"/>
    <property type="match status" value="1"/>
</dbReference>
<sequence length="320" mass="34855">MGFLLKMLPQEKAAQVMSQLKPPYQTWLVEDLANYQTSALLEDMPADDRTALLGALDASSIDALIAPLPEPEQARARRLLAYPPRSIGRLADPDCLRLRPEWSVAKALQEVRRQAARLAMTNVVFVEDADGRFLGALRLKRLVLAEPASQVGSLLQGPPIFIRADADRERGVQMVRHYDLEALPIVDDEARLLGMATVDDLLDVAEQASTEDFQKLGGVGLLGLRLRDAGIGLLYRKRIGWLLLLIVVGAIGSSVIAQFEASLQAMLVLVTFLPLVVDSGGNAGAQAATLAVLPWRREMCGPATGAMCWGGRSGWLRLWA</sequence>
<feature type="domain" description="CBS" evidence="3">
    <location>
        <begin position="154"/>
        <end position="211"/>
    </location>
</feature>
<dbReference type="Proteomes" id="UP000256763">
    <property type="component" value="Unassembled WGS sequence"/>
</dbReference>
<reference evidence="5" key="1">
    <citation type="submission" date="2017-05" db="EMBL/GenBank/DDBJ databases">
        <authorList>
            <person name="Sharma S."/>
            <person name="Sidhu C."/>
            <person name="Pinnaka A.K."/>
        </authorList>
    </citation>
    <scope>NUCLEOTIDE SEQUENCE [LARGE SCALE GENOMIC DNA]</scope>
    <source>
        <strain evidence="5">AK93</strain>
    </source>
</reference>
<dbReference type="Gene3D" id="3.10.580.10">
    <property type="entry name" value="CBS-domain"/>
    <property type="match status" value="1"/>
</dbReference>
<evidence type="ECO:0000259" key="3">
    <source>
        <dbReference type="PROSITE" id="PS51371"/>
    </source>
</evidence>
<feature type="transmembrane region" description="Helical" evidence="2">
    <location>
        <begin position="239"/>
        <end position="259"/>
    </location>
</feature>
<evidence type="ECO:0000256" key="1">
    <source>
        <dbReference type="PROSITE-ProRule" id="PRU00703"/>
    </source>
</evidence>
<dbReference type="GO" id="GO:0016020">
    <property type="term" value="C:membrane"/>
    <property type="evidence" value="ECO:0007669"/>
    <property type="project" value="InterPro"/>
</dbReference>
<gene>
    <name evidence="4" type="ORF">CAL65_16280</name>
</gene>
<proteinExistence type="predicted"/>
<evidence type="ECO:0000313" key="4">
    <source>
        <dbReference type="EMBL" id="RFA33908.1"/>
    </source>
</evidence>
<keyword evidence="5" id="KW-1185">Reference proteome</keyword>
<keyword evidence="2" id="KW-0472">Membrane</keyword>
<comment type="caution">
    <text evidence="4">The sequence shown here is derived from an EMBL/GenBank/DDBJ whole genome shotgun (WGS) entry which is preliminary data.</text>
</comment>
<dbReference type="SMART" id="SM00116">
    <property type="entry name" value="CBS"/>
    <property type="match status" value="1"/>
</dbReference>
<organism evidence="4 5">
    <name type="scientific">Alkalilimnicola ehrlichii</name>
    <dbReference type="NCBI Taxonomy" id="351052"/>
    <lineage>
        <taxon>Bacteria</taxon>
        <taxon>Pseudomonadati</taxon>
        <taxon>Pseudomonadota</taxon>
        <taxon>Gammaproteobacteria</taxon>
        <taxon>Chromatiales</taxon>
        <taxon>Ectothiorhodospiraceae</taxon>
        <taxon>Alkalilimnicola</taxon>
    </lineage>
</organism>
<dbReference type="InterPro" id="IPR038076">
    <property type="entry name" value="MgtE_N_sf"/>
</dbReference>
<dbReference type="CDD" id="cd04606">
    <property type="entry name" value="CBS_pair_Mg_transporter"/>
    <property type="match status" value="1"/>
</dbReference>
<dbReference type="InterPro" id="IPR000644">
    <property type="entry name" value="CBS_dom"/>
</dbReference>
<dbReference type="SMART" id="SM00924">
    <property type="entry name" value="MgtE_N"/>
    <property type="match status" value="1"/>
</dbReference>
<evidence type="ECO:0000256" key="2">
    <source>
        <dbReference type="SAM" id="Phobius"/>
    </source>
</evidence>
<keyword evidence="1" id="KW-0129">CBS domain</keyword>
<dbReference type="EMBL" id="NFZW01000018">
    <property type="protein sequence ID" value="RFA33908.1"/>
    <property type="molecule type" value="Genomic_DNA"/>
</dbReference>
<dbReference type="SUPFAM" id="SSF158791">
    <property type="entry name" value="MgtE N-terminal domain-like"/>
    <property type="match status" value="1"/>
</dbReference>
<dbReference type="InterPro" id="IPR046342">
    <property type="entry name" value="CBS_dom_sf"/>
</dbReference>
<dbReference type="GO" id="GO:0015095">
    <property type="term" value="F:magnesium ion transmembrane transporter activity"/>
    <property type="evidence" value="ECO:0007669"/>
    <property type="project" value="InterPro"/>
</dbReference>
<name>A0A3E0WM70_9GAMM</name>
<keyword evidence="2" id="KW-0812">Transmembrane</keyword>
<dbReference type="SUPFAM" id="SSF161093">
    <property type="entry name" value="MgtE membrane domain-like"/>
    <property type="match status" value="1"/>
</dbReference>
<dbReference type="AlphaFoldDB" id="A0A3E0WM70"/>
<dbReference type="PROSITE" id="PS51371">
    <property type="entry name" value="CBS"/>
    <property type="match status" value="1"/>
</dbReference>
<accession>A0A3E0WM70</accession>
<dbReference type="Gene3D" id="1.10.357.20">
    <property type="entry name" value="SLC41 divalent cation transporters, integral membrane domain"/>
    <property type="match status" value="1"/>
</dbReference>
<dbReference type="Gene3D" id="1.25.60.10">
    <property type="entry name" value="MgtE N-terminal domain-like"/>
    <property type="match status" value="1"/>
</dbReference>
<dbReference type="Pfam" id="PF00571">
    <property type="entry name" value="CBS"/>
    <property type="match status" value="1"/>
</dbReference>
<protein>
    <recommendedName>
        <fullName evidence="3">CBS domain-containing protein</fullName>
    </recommendedName>
</protein>
<evidence type="ECO:0000313" key="5">
    <source>
        <dbReference type="Proteomes" id="UP000256763"/>
    </source>
</evidence>
<keyword evidence="2" id="KW-1133">Transmembrane helix</keyword>
<dbReference type="InterPro" id="IPR006669">
    <property type="entry name" value="MgtE_transporter"/>
</dbReference>
<dbReference type="PANTHER" id="PTHR43773">
    <property type="entry name" value="MAGNESIUM TRANSPORTER MGTE"/>
    <property type="match status" value="1"/>
</dbReference>
<dbReference type="InterPro" id="IPR036739">
    <property type="entry name" value="SLC41_membr_dom_sf"/>
</dbReference>
<dbReference type="InterPro" id="IPR006668">
    <property type="entry name" value="Mg_transptr_MgtE_intracell_dom"/>
</dbReference>